<feature type="transmembrane region" description="Helical" evidence="1">
    <location>
        <begin position="129"/>
        <end position="150"/>
    </location>
</feature>
<reference evidence="2" key="1">
    <citation type="submission" date="2020-02" db="EMBL/GenBank/DDBJ databases">
        <authorList>
            <person name="Meier V. D."/>
        </authorList>
    </citation>
    <scope>NUCLEOTIDE SEQUENCE</scope>
    <source>
        <strain evidence="2">AVDCRST_MAG11</strain>
    </source>
</reference>
<name>A0A6J4M2M5_9BACT</name>
<keyword evidence="1" id="KW-1133">Transmembrane helix</keyword>
<evidence type="ECO:0000256" key="1">
    <source>
        <dbReference type="SAM" id="Phobius"/>
    </source>
</evidence>
<dbReference type="EMBL" id="CADCTU010000729">
    <property type="protein sequence ID" value="CAA9348079.1"/>
    <property type="molecule type" value="Genomic_DNA"/>
</dbReference>
<sequence>MSGAAALVRYAPYQLRDYVVDRGISTLAFGALLLLVPPALGGPDARAGASGFFAATVGNFGLLGAIFAVNGLSSTDRQRGYFRFLFSKPVSVPGYYAQDAAVRLAGLLAVSLALCAAFALLTATAPPLWALAHVALTFVLVGGVGFLLGAVTHHDGVALVGVLVLTALARTGSAALGWLGRGPAEALQFVARLLPPFHLLDPARDALAGGTAPPVGVLVAILSYGLGCFAAGLLVLRHRPLAT</sequence>
<gene>
    <name evidence="2" type="ORF">AVDCRST_MAG11-3350</name>
</gene>
<accession>A0A6J4M2M5</accession>
<evidence type="ECO:0000313" key="2">
    <source>
        <dbReference type="EMBL" id="CAA9348079.1"/>
    </source>
</evidence>
<organism evidence="2">
    <name type="scientific">uncultured Gemmatimonadaceae bacterium</name>
    <dbReference type="NCBI Taxonomy" id="246130"/>
    <lineage>
        <taxon>Bacteria</taxon>
        <taxon>Pseudomonadati</taxon>
        <taxon>Gemmatimonadota</taxon>
        <taxon>Gemmatimonadia</taxon>
        <taxon>Gemmatimonadales</taxon>
        <taxon>Gemmatimonadaceae</taxon>
        <taxon>environmental samples</taxon>
    </lineage>
</organism>
<feature type="transmembrane region" description="Helical" evidence="1">
    <location>
        <begin position="19"/>
        <end position="40"/>
    </location>
</feature>
<feature type="transmembrane region" description="Helical" evidence="1">
    <location>
        <begin position="52"/>
        <end position="73"/>
    </location>
</feature>
<protein>
    <submittedName>
        <fullName evidence="2">Uncharacterized protein</fullName>
    </submittedName>
</protein>
<proteinExistence type="predicted"/>
<feature type="transmembrane region" description="Helical" evidence="1">
    <location>
        <begin position="104"/>
        <end position="123"/>
    </location>
</feature>
<feature type="transmembrane region" description="Helical" evidence="1">
    <location>
        <begin position="157"/>
        <end position="179"/>
    </location>
</feature>
<dbReference type="AlphaFoldDB" id="A0A6J4M2M5"/>
<feature type="transmembrane region" description="Helical" evidence="1">
    <location>
        <begin position="215"/>
        <end position="236"/>
    </location>
</feature>
<keyword evidence="1" id="KW-0812">Transmembrane</keyword>
<keyword evidence="1" id="KW-0472">Membrane</keyword>